<name>A0A246ITP5_9BURK</name>
<gene>
    <name evidence="2" type="ORF">CDN99_26065</name>
</gene>
<dbReference type="InterPro" id="IPR027443">
    <property type="entry name" value="IPNS-like_sf"/>
</dbReference>
<evidence type="ECO:0000313" key="2">
    <source>
        <dbReference type="EMBL" id="OWQ83598.1"/>
    </source>
</evidence>
<organism evidence="2 3">
    <name type="scientific">Roseateles aquatilis</name>
    <dbReference type="NCBI Taxonomy" id="431061"/>
    <lineage>
        <taxon>Bacteria</taxon>
        <taxon>Pseudomonadati</taxon>
        <taxon>Pseudomonadota</taxon>
        <taxon>Betaproteobacteria</taxon>
        <taxon>Burkholderiales</taxon>
        <taxon>Sphaerotilaceae</taxon>
        <taxon>Roseateles</taxon>
    </lineage>
</organism>
<comment type="caution">
    <text evidence="2">The sequence shown here is derived from an EMBL/GenBank/DDBJ whole genome shotgun (WGS) entry which is preliminary data.</text>
</comment>
<dbReference type="Proteomes" id="UP000197468">
    <property type="component" value="Unassembled WGS sequence"/>
</dbReference>
<dbReference type="Gene3D" id="2.60.120.330">
    <property type="entry name" value="B-lactam Antibiotic, Isopenicillin N Synthase, Chain"/>
    <property type="match status" value="1"/>
</dbReference>
<reference evidence="2 3" key="1">
    <citation type="journal article" date="2008" name="Int. J. Syst. Evol. Microbiol.">
        <title>Description of Roseateles aquatilis sp. nov. and Roseateles terrae sp. nov., in the class Betaproteobacteria, and emended description of the genus Roseateles.</title>
        <authorList>
            <person name="Gomila M."/>
            <person name="Bowien B."/>
            <person name="Falsen E."/>
            <person name="Moore E.R."/>
            <person name="Lalucat J."/>
        </authorList>
    </citation>
    <scope>NUCLEOTIDE SEQUENCE [LARGE SCALE GENOMIC DNA]</scope>
    <source>
        <strain evidence="2 3">CCUG 48205</strain>
    </source>
</reference>
<dbReference type="AlphaFoldDB" id="A0A246ITP5"/>
<evidence type="ECO:0000313" key="3">
    <source>
        <dbReference type="Proteomes" id="UP000197468"/>
    </source>
</evidence>
<proteinExistence type="predicted"/>
<dbReference type="EMBL" id="NIOF01000020">
    <property type="protein sequence ID" value="OWQ83598.1"/>
    <property type="molecule type" value="Genomic_DNA"/>
</dbReference>
<dbReference type="Pfam" id="PF05118">
    <property type="entry name" value="Asp_Arg_Hydrox"/>
    <property type="match status" value="1"/>
</dbReference>
<evidence type="ECO:0000259" key="1">
    <source>
        <dbReference type="Pfam" id="PF05118"/>
    </source>
</evidence>
<dbReference type="InterPro" id="IPR007803">
    <property type="entry name" value="Asp/Arg/Pro-Hydrxlase"/>
</dbReference>
<keyword evidence="3" id="KW-1185">Reference proteome</keyword>
<feature type="domain" description="Aspartyl/asparaginy/proline hydroxylase" evidence="1">
    <location>
        <begin position="73"/>
        <end position="195"/>
    </location>
</feature>
<protein>
    <submittedName>
        <fullName evidence="2">Aspartyl beta-hydroxylase</fullName>
    </submittedName>
</protein>
<dbReference type="SUPFAM" id="SSF51197">
    <property type="entry name" value="Clavaminate synthase-like"/>
    <property type="match status" value="1"/>
</dbReference>
<dbReference type="OrthoDB" id="1441538at2"/>
<sequence>MRNFQRIAAGVNVTPLMLAINRRPDLWTEDTFLRHYPQGPFGMVDSIMLRFPEKVVFDDDDQAEQERKVALYKANQLPGYDQHESRDYPAYTKLPEARDLVMTMFAAVRGERLGRVMINRIAPGGVIYPHPDTPEHCAYYSRFHLVLQSAEGVKFRAGDEWASWETGAVFWFNNALEHEVINDSAIDRIHLVMDARCSA</sequence>
<dbReference type="RefSeq" id="WP_088388345.1">
    <property type="nucleotide sequence ID" value="NZ_NIOF01000020.1"/>
</dbReference>
<accession>A0A246ITP5</accession>